<dbReference type="CDD" id="cd01189">
    <property type="entry name" value="INT_ICEBs1_C_like"/>
    <property type="match status" value="1"/>
</dbReference>
<keyword evidence="10" id="KW-1185">Reference proteome</keyword>
<reference evidence="9" key="1">
    <citation type="submission" date="2023-02" db="EMBL/GenBank/DDBJ databases">
        <title>Actinomadura rubrobrunea NBRC 14622.</title>
        <authorList>
            <person name="Ichikawa N."/>
            <person name="Sato H."/>
            <person name="Tonouchi N."/>
        </authorList>
    </citation>
    <scope>NUCLEOTIDE SEQUENCE</scope>
    <source>
        <strain evidence="9">NBRC 14622</strain>
    </source>
</reference>
<dbReference type="InterPro" id="IPR010998">
    <property type="entry name" value="Integrase_recombinase_N"/>
</dbReference>
<dbReference type="Proteomes" id="UP001165124">
    <property type="component" value="Unassembled WGS sequence"/>
</dbReference>
<evidence type="ECO:0000256" key="3">
    <source>
        <dbReference type="ARBA" id="ARBA00023125"/>
    </source>
</evidence>
<dbReference type="InterPro" id="IPR044068">
    <property type="entry name" value="CB"/>
</dbReference>
<dbReference type="InterPro" id="IPR050090">
    <property type="entry name" value="Tyrosine_recombinase_XerCD"/>
</dbReference>
<sequence length="387" mass="42993">MERRRFGSSRKLPSGRWQARYYGPDGVRRNAPMTFRTKKDAERWLTLKEAEIAKGEWVNPDAGKVTVAEWGNRWLDSVRPSLKPKTHASYVSLFRTQIEPRFGAMALAAVRPISVSEWVADMHSRGLSASRIRQAHVVLALMMEAAVTNELIRVSPCIGTKLPRLVVRDPVILTRDQVEKLVKAAAPPHDLLIEIMAYAGLRVGEAFALRRKSIDLDAGAIRVTETLVEISGKTSFGTPKSHQVRDVQLPAFLLRRLRAHLDEMADKSPDALLFVNKRGKPLHYNAWRTWKFDPAVEKAGLDGVTPHDLRATHASWVADAFGVLAAGRRLGHSNTTITTRHYARRLEGKDNDVARGLDAFRDGKIGPGARSGHEQDDDASPGAMNSA</sequence>
<dbReference type="PANTHER" id="PTHR30349">
    <property type="entry name" value="PHAGE INTEGRASE-RELATED"/>
    <property type="match status" value="1"/>
</dbReference>
<evidence type="ECO:0000256" key="1">
    <source>
        <dbReference type="ARBA" id="ARBA00008857"/>
    </source>
</evidence>
<dbReference type="GO" id="GO:0003677">
    <property type="term" value="F:DNA binding"/>
    <property type="evidence" value="ECO:0007669"/>
    <property type="project" value="UniProtKB-UniRule"/>
</dbReference>
<evidence type="ECO:0000256" key="5">
    <source>
        <dbReference type="PROSITE-ProRule" id="PRU01248"/>
    </source>
</evidence>
<dbReference type="Pfam" id="PF14659">
    <property type="entry name" value="Phage_int_SAM_3"/>
    <property type="match status" value="1"/>
</dbReference>
<keyword evidence="4" id="KW-0233">DNA recombination</keyword>
<dbReference type="PROSITE" id="PS51898">
    <property type="entry name" value="TYR_RECOMBINASE"/>
    <property type="match status" value="1"/>
</dbReference>
<dbReference type="Pfam" id="PF00589">
    <property type="entry name" value="Phage_integrase"/>
    <property type="match status" value="1"/>
</dbReference>
<dbReference type="InterPro" id="IPR011010">
    <property type="entry name" value="DNA_brk_join_enz"/>
</dbReference>
<evidence type="ECO:0000259" key="7">
    <source>
        <dbReference type="PROSITE" id="PS51898"/>
    </source>
</evidence>
<dbReference type="GO" id="GO:0006310">
    <property type="term" value="P:DNA recombination"/>
    <property type="evidence" value="ECO:0007669"/>
    <property type="project" value="UniProtKB-KW"/>
</dbReference>
<proteinExistence type="inferred from homology"/>
<evidence type="ECO:0000256" key="2">
    <source>
        <dbReference type="ARBA" id="ARBA00022908"/>
    </source>
</evidence>
<evidence type="ECO:0000313" key="9">
    <source>
        <dbReference type="EMBL" id="GLW65943.1"/>
    </source>
</evidence>
<dbReference type="Pfam" id="PF26003">
    <property type="entry name" value="Integrase_N_phage"/>
    <property type="match status" value="1"/>
</dbReference>
<evidence type="ECO:0000256" key="4">
    <source>
        <dbReference type="ARBA" id="ARBA00023172"/>
    </source>
</evidence>
<gene>
    <name evidence="9" type="ORF">Arub01_41870</name>
</gene>
<dbReference type="EMBL" id="BSRZ01000011">
    <property type="protein sequence ID" value="GLW65943.1"/>
    <property type="molecule type" value="Genomic_DNA"/>
</dbReference>
<evidence type="ECO:0000313" key="10">
    <source>
        <dbReference type="Proteomes" id="UP001165124"/>
    </source>
</evidence>
<dbReference type="InterPro" id="IPR004107">
    <property type="entry name" value="Integrase_SAM-like_N"/>
</dbReference>
<dbReference type="GO" id="GO:0015074">
    <property type="term" value="P:DNA integration"/>
    <property type="evidence" value="ECO:0007669"/>
    <property type="project" value="UniProtKB-KW"/>
</dbReference>
<dbReference type="SUPFAM" id="SSF56349">
    <property type="entry name" value="DNA breaking-rejoining enzymes"/>
    <property type="match status" value="1"/>
</dbReference>
<dbReference type="Gene3D" id="1.10.443.10">
    <property type="entry name" value="Intergrase catalytic core"/>
    <property type="match status" value="1"/>
</dbReference>
<dbReference type="PROSITE" id="PS51900">
    <property type="entry name" value="CB"/>
    <property type="match status" value="1"/>
</dbReference>
<dbReference type="InterPro" id="IPR058717">
    <property type="entry name" value="Phage_L5_Integrase_N"/>
</dbReference>
<dbReference type="InterPro" id="IPR002104">
    <property type="entry name" value="Integrase_catalytic"/>
</dbReference>
<keyword evidence="3 5" id="KW-0238">DNA-binding</keyword>
<protein>
    <submittedName>
        <fullName evidence="9">Prophage phiRv2 integrase</fullName>
    </submittedName>
</protein>
<accession>A0A9W6UXB6</accession>
<dbReference type="AlphaFoldDB" id="A0A9W6UXB6"/>
<comment type="similarity">
    <text evidence="1">Belongs to the 'phage' integrase family.</text>
</comment>
<name>A0A9W6UXB6_9ACTN</name>
<dbReference type="PANTHER" id="PTHR30349:SF64">
    <property type="entry name" value="PROPHAGE INTEGRASE INTD-RELATED"/>
    <property type="match status" value="1"/>
</dbReference>
<evidence type="ECO:0000259" key="8">
    <source>
        <dbReference type="PROSITE" id="PS51900"/>
    </source>
</evidence>
<feature type="region of interest" description="Disordered" evidence="6">
    <location>
        <begin position="358"/>
        <end position="387"/>
    </location>
</feature>
<evidence type="ECO:0000256" key="6">
    <source>
        <dbReference type="SAM" id="MobiDB-lite"/>
    </source>
</evidence>
<comment type="caution">
    <text evidence="9">The sequence shown here is derived from an EMBL/GenBank/DDBJ whole genome shotgun (WGS) entry which is preliminary data.</text>
</comment>
<feature type="domain" description="Tyr recombinase" evidence="7">
    <location>
        <begin position="168"/>
        <end position="355"/>
    </location>
</feature>
<feature type="domain" description="Core-binding (CB)" evidence="8">
    <location>
        <begin position="65"/>
        <end position="147"/>
    </location>
</feature>
<organism evidence="9 10">
    <name type="scientific">Actinomadura rubrobrunea</name>
    <dbReference type="NCBI Taxonomy" id="115335"/>
    <lineage>
        <taxon>Bacteria</taxon>
        <taxon>Bacillati</taxon>
        <taxon>Actinomycetota</taxon>
        <taxon>Actinomycetes</taxon>
        <taxon>Streptosporangiales</taxon>
        <taxon>Thermomonosporaceae</taxon>
        <taxon>Actinomadura</taxon>
    </lineage>
</organism>
<keyword evidence="2" id="KW-0229">DNA integration</keyword>
<dbReference type="Gene3D" id="1.10.150.130">
    <property type="match status" value="1"/>
</dbReference>
<dbReference type="InterPro" id="IPR013762">
    <property type="entry name" value="Integrase-like_cat_sf"/>
</dbReference>